<gene>
    <name evidence="3" type="ORF">RFI_36653</name>
</gene>
<name>X6LGR9_RETFI</name>
<comment type="caution">
    <text evidence="3">The sequence shown here is derived from an EMBL/GenBank/DDBJ whole genome shotgun (WGS) entry which is preliminary data.</text>
</comment>
<evidence type="ECO:0000313" key="3">
    <source>
        <dbReference type="EMBL" id="ETO00789.1"/>
    </source>
</evidence>
<feature type="compositionally biased region" description="Basic and acidic residues" evidence="1">
    <location>
        <begin position="38"/>
        <end position="55"/>
    </location>
</feature>
<dbReference type="Proteomes" id="UP000023152">
    <property type="component" value="Unassembled WGS sequence"/>
</dbReference>
<sequence>MKKKKSNCHEMQRNYKGQYLKIFKNSGNTNQNDSQSENNRERADNENDDEGKNESQESASDQYVEVPTLPCYLSRFDAVESFVEWVKAQSLAPQDVKNNPLDYIHAVGRYYVPYWHFEVSARSGYHASTYGCVIKKIIAHFFFNTNTINQLNKQANKKKRRMKRAHVYILPIYPKCKLWQTHYCPKKKKNFYRSPWAKHNVLPTVISKEQATNKIIGQLKELEHKRMIQFISGQKLHNVKFETEFDYSSRLAYMPCFIIYYSPTEKALHTNDLEIPSEPERNGVGLERVIINGSCGFFPPTFVVVVVGCCFSGSVAGKRLYSFPKIATIGSGLVAAIGFPLCKALLLPIEICVATVMGGSIITTAMASSKMSSSSFMLHGERQNTHQAQYRRKAMEDKNIEEM</sequence>
<proteinExistence type="predicted"/>
<evidence type="ECO:0000313" key="4">
    <source>
        <dbReference type="Proteomes" id="UP000023152"/>
    </source>
</evidence>
<protein>
    <submittedName>
        <fullName evidence="3">Uncharacterized protein</fullName>
    </submittedName>
</protein>
<feature type="transmembrane region" description="Helical" evidence="2">
    <location>
        <begin position="323"/>
        <end position="341"/>
    </location>
</feature>
<accession>X6LGR9</accession>
<feature type="non-terminal residue" evidence="3">
    <location>
        <position position="403"/>
    </location>
</feature>
<evidence type="ECO:0000256" key="2">
    <source>
        <dbReference type="SAM" id="Phobius"/>
    </source>
</evidence>
<keyword evidence="2" id="KW-0812">Transmembrane</keyword>
<dbReference type="AlphaFoldDB" id="X6LGR9"/>
<feature type="region of interest" description="Disordered" evidence="1">
    <location>
        <begin position="19"/>
        <end position="62"/>
    </location>
</feature>
<keyword evidence="4" id="KW-1185">Reference proteome</keyword>
<keyword evidence="2" id="KW-0472">Membrane</keyword>
<keyword evidence="2" id="KW-1133">Transmembrane helix</keyword>
<feature type="compositionally biased region" description="Polar residues" evidence="1">
    <location>
        <begin position="25"/>
        <end position="36"/>
    </location>
</feature>
<dbReference type="EMBL" id="ASPP01040038">
    <property type="protein sequence ID" value="ETO00789.1"/>
    <property type="molecule type" value="Genomic_DNA"/>
</dbReference>
<evidence type="ECO:0000256" key="1">
    <source>
        <dbReference type="SAM" id="MobiDB-lite"/>
    </source>
</evidence>
<reference evidence="3 4" key="1">
    <citation type="journal article" date="2013" name="Curr. Biol.">
        <title>The Genome of the Foraminiferan Reticulomyxa filosa.</title>
        <authorList>
            <person name="Glockner G."/>
            <person name="Hulsmann N."/>
            <person name="Schleicher M."/>
            <person name="Noegel A.A."/>
            <person name="Eichinger L."/>
            <person name="Gallinger C."/>
            <person name="Pawlowski J."/>
            <person name="Sierra R."/>
            <person name="Euteneuer U."/>
            <person name="Pillet L."/>
            <person name="Moustafa A."/>
            <person name="Platzer M."/>
            <person name="Groth M."/>
            <person name="Szafranski K."/>
            <person name="Schliwa M."/>
        </authorList>
    </citation>
    <scope>NUCLEOTIDE SEQUENCE [LARGE SCALE GENOMIC DNA]</scope>
</reference>
<organism evidence="3 4">
    <name type="scientific">Reticulomyxa filosa</name>
    <dbReference type="NCBI Taxonomy" id="46433"/>
    <lineage>
        <taxon>Eukaryota</taxon>
        <taxon>Sar</taxon>
        <taxon>Rhizaria</taxon>
        <taxon>Retaria</taxon>
        <taxon>Foraminifera</taxon>
        <taxon>Monothalamids</taxon>
        <taxon>Reticulomyxidae</taxon>
        <taxon>Reticulomyxa</taxon>
    </lineage>
</organism>
<feature type="transmembrane region" description="Helical" evidence="2">
    <location>
        <begin position="297"/>
        <end position="316"/>
    </location>
</feature>